<evidence type="ECO:0000256" key="2">
    <source>
        <dbReference type="SAM" id="Phobius"/>
    </source>
</evidence>
<dbReference type="AlphaFoldDB" id="A0A318H6T7"/>
<feature type="transmembrane region" description="Helical" evidence="2">
    <location>
        <begin position="142"/>
        <end position="175"/>
    </location>
</feature>
<dbReference type="Proteomes" id="UP000247811">
    <property type="component" value="Unassembled WGS sequence"/>
</dbReference>
<accession>A0A318H6T7</accession>
<dbReference type="PANTHER" id="PTHR33741:SF5">
    <property type="entry name" value="TRANSMEMBRANE PROTEIN DDB_G0269096-RELATED"/>
    <property type="match status" value="1"/>
</dbReference>
<feature type="transmembrane region" description="Helical" evidence="2">
    <location>
        <begin position="65"/>
        <end position="84"/>
    </location>
</feature>
<dbReference type="SUPFAM" id="SSF54631">
    <property type="entry name" value="CBS-domain pair"/>
    <property type="match status" value="1"/>
</dbReference>
<dbReference type="CDD" id="cd04600">
    <property type="entry name" value="CBS_pair_HPP_assoc"/>
    <property type="match status" value="1"/>
</dbReference>
<dbReference type="Gene3D" id="3.10.580.10">
    <property type="entry name" value="CBS-domain"/>
    <property type="match status" value="1"/>
</dbReference>
<comment type="caution">
    <text evidence="4">The sequence shown here is derived from an EMBL/GenBank/DDBJ whole genome shotgun (WGS) entry which is preliminary data.</text>
</comment>
<dbReference type="InterPro" id="IPR058581">
    <property type="entry name" value="TM_HPP"/>
</dbReference>
<evidence type="ECO:0000256" key="1">
    <source>
        <dbReference type="PROSITE-ProRule" id="PRU00703"/>
    </source>
</evidence>
<keyword evidence="2" id="KW-1133">Transmembrane helix</keyword>
<feature type="transmembrane region" description="Helical" evidence="2">
    <location>
        <begin position="91"/>
        <end position="111"/>
    </location>
</feature>
<keyword evidence="2" id="KW-0472">Membrane</keyword>
<dbReference type="Pfam" id="PF00571">
    <property type="entry name" value="CBS"/>
    <property type="match status" value="2"/>
</dbReference>
<feature type="transmembrane region" description="Helical" evidence="2">
    <location>
        <begin position="41"/>
        <end position="59"/>
    </location>
</feature>
<dbReference type="PROSITE" id="PS51371">
    <property type="entry name" value="CBS"/>
    <property type="match status" value="2"/>
</dbReference>
<dbReference type="InterPro" id="IPR000644">
    <property type="entry name" value="CBS_dom"/>
</dbReference>
<keyword evidence="2" id="KW-0812">Transmembrane</keyword>
<name>A0A318H6T7_9BURK</name>
<feature type="domain" description="CBS" evidence="3">
    <location>
        <begin position="252"/>
        <end position="311"/>
    </location>
</feature>
<dbReference type="InterPro" id="IPR046342">
    <property type="entry name" value="CBS_dom_sf"/>
</dbReference>
<dbReference type="PANTHER" id="PTHR33741">
    <property type="entry name" value="TRANSMEMBRANE PROTEIN DDB_G0269096-RELATED"/>
    <property type="match status" value="1"/>
</dbReference>
<dbReference type="RefSeq" id="WP_110402075.1">
    <property type="nucleotide sequence ID" value="NZ_QJJS01000020.1"/>
</dbReference>
<evidence type="ECO:0000313" key="5">
    <source>
        <dbReference type="Proteomes" id="UP000247811"/>
    </source>
</evidence>
<organism evidence="4 5">
    <name type="scientific">Sphaerotilus hippei</name>
    <dbReference type="NCBI Taxonomy" id="744406"/>
    <lineage>
        <taxon>Bacteria</taxon>
        <taxon>Pseudomonadati</taxon>
        <taxon>Pseudomonadota</taxon>
        <taxon>Betaproteobacteria</taxon>
        <taxon>Burkholderiales</taxon>
        <taxon>Sphaerotilaceae</taxon>
        <taxon>Sphaerotilus</taxon>
    </lineage>
</organism>
<sequence length="395" mass="42340">MSRPSPIDPTLEAARPAPWQRLWRALRPTALAIDRRERWRVVAGAWLGVGLVAMLAWHWPPAAGLPWLLAPLGASAVLVYALPASPLAQPWAVVGGNTLSALVGLLCTAWVPWPPLAAALAVAGAIAAMMAARCLHPPGGAVALLTVVAGIGDAGFALAPVALDSALLVVCGLLYNPLTGRRYPHAQDLPRPAPAEAGRRAFDFSADDLDRVLARYNQVLDVPRDDLRDLLVQAEHEAGRRRLQTLRCRDIMTADPLAVNFGTPLAEAWQRLRGARIKALPVVDRYGHVMGIVTQADFLRHAGLDEAGGPQGLDHRLRQLLRPSPLTHADKPETVGQIMSRQVRVASADRPIADLIALFSHEGHHHLPIIGERNRLVGIITQTDVIAALAAGTGT</sequence>
<dbReference type="InterPro" id="IPR007065">
    <property type="entry name" value="HPP"/>
</dbReference>
<feature type="domain" description="CBS" evidence="3">
    <location>
        <begin position="339"/>
        <end position="395"/>
    </location>
</feature>
<proteinExistence type="predicted"/>
<dbReference type="OrthoDB" id="9811720at2"/>
<protein>
    <submittedName>
        <fullName evidence="4">CBS domain-containing membrane protein</fullName>
    </submittedName>
</protein>
<dbReference type="EMBL" id="QJJS01000020">
    <property type="protein sequence ID" value="PXW93365.1"/>
    <property type="molecule type" value="Genomic_DNA"/>
</dbReference>
<evidence type="ECO:0000313" key="4">
    <source>
        <dbReference type="EMBL" id="PXW93365.1"/>
    </source>
</evidence>
<gene>
    <name evidence="4" type="ORF">C7444_12017</name>
</gene>
<feature type="transmembrane region" description="Helical" evidence="2">
    <location>
        <begin position="117"/>
        <end position="135"/>
    </location>
</feature>
<reference evidence="4 5" key="1">
    <citation type="submission" date="2018-05" db="EMBL/GenBank/DDBJ databases">
        <title>Genomic Encyclopedia of Type Strains, Phase IV (KMG-IV): sequencing the most valuable type-strain genomes for metagenomic binning, comparative biology and taxonomic classification.</title>
        <authorList>
            <person name="Goeker M."/>
        </authorList>
    </citation>
    <scope>NUCLEOTIDE SEQUENCE [LARGE SCALE GENOMIC DNA]</scope>
    <source>
        <strain evidence="4 5">DSM 566</strain>
    </source>
</reference>
<keyword evidence="5" id="KW-1185">Reference proteome</keyword>
<evidence type="ECO:0000259" key="3">
    <source>
        <dbReference type="PROSITE" id="PS51371"/>
    </source>
</evidence>
<dbReference type="Pfam" id="PF04982">
    <property type="entry name" value="TM_HPP"/>
    <property type="match status" value="1"/>
</dbReference>
<keyword evidence="1" id="KW-0129">CBS domain</keyword>
<dbReference type="SMART" id="SM00116">
    <property type="entry name" value="CBS"/>
    <property type="match status" value="2"/>
</dbReference>